<organism evidence="1 2">
    <name type="scientific">Achromobacter anxifer</name>
    <dbReference type="NCBI Taxonomy" id="1287737"/>
    <lineage>
        <taxon>Bacteria</taxon>
        <taxon>Pseudomonadati</taxon>
        <taxon>Pseudomonadota</taxon>
        <taxon>Betaproteobacteria</taxon>
        <taxon>Burkholderiales</taxon>
        <taxon>Alcaligenaceae</taxon>
        <taxon>Achromobacter</taxon>
    </lineage>
</organism>
<gene>
    <name evidence="1" type="ORF">LMG26858_02804</name>
</gene>
<protein>
    <recommendedName>
        <fullName evidence="3">DUF4280 domain-containing protein</fullName>
    </recommendedName>
</protein>
<dbReference type="InterPro" id="IPR025460">
    <property type="entry name" value="DUF4280"/>
</dbReference>
<name>A0A6S7D9E5_9BURK</name>
<evidence type="ECO:0000313" key="1">
    <source>
        <dbReference type="EMBL" id="CAB3872526.1"/>
    </source>
</evidence>
<reference evidence="1 2" key="1">
    <citation type="submission" date="2020-04" db="EMBL/GenBank/DDBJ databases">
        <authorList>
            <person name="De Canck E."/>
        </authorList>
    </citation>
    <scope>NUCLEOTIDE SEQUENCE [LARGE SCALE GENOMIC DNA]</scope>
    <source>
        <strain evidence="1 2">LMG 26858</strain>
    </source>
</reference>
<dbReference type="Pfam" id="PF14107">
    <property type="entry name" value="DUF4280"/>
    <property type="match status" value="1"/>
</dbReference>
<dbReference type="Gene3D" id="2.60.200.60">
    <property type="match status" value="1"/>
</dbReference>
<proteinExistence type="predicted"/>
<accession>A0A6S7D9E5</accession>
<dbReference type="Proteomes" id="UP000494117">
    <property type="component" value="Unassembled WGS sequence"/>
</dbReference>
<dbReference type="EMBL" id="CADILG010000019">
    <property type="protein sequence ID" value="CAB3872526.1"/>
    <property type="molecule type" value="Genomic_DNA"/>
</dbReference>
<dbReference type="AlphaFoldDB" id="A0A6S7D9E5"/>
<dbReference type="RefSeq" id="WP_175207648.1">
    <property type="nucleotide sequence ID" value="NZ_CADILG010000019.1"/>
</dbReference>
<sequence>MALQITTGSAVMCSFGAAPSVLNVMPAGVLAGALPAATIMDHAPIANVAPFGMCSCLGNPTVAAATAAAAGVLTPMPCMPATPGPWLPGSPTVLIGGKPALQDASMLMCVWGGVIRITAPAQVTTLVP</sequence>
<evidence type="ECO:0008006" key="3">
    <source>
        <dbReference type="Google" id="ProtNLM"/>
    </source>
</evidence>
<evidence type="ECO:0000313" key="2">
    <source>
        <dbReference type="Proteomes" id="UP000494117"/>
    </source>
</evidence>
<keyword evidence="2" id="KW-1185">Reference proteome</keyword>